<evidence type="ECO:0000256" key="2">
    <source>
        <dbReference type="ARBA" id="ARBA00022448"/>
    </source>
</evidence>
<dbReference type="Pfam" id="PF12849">
    <property type="entry name" value="PBP_like_2"/>
    <property type="match status" value="1"/>
</dbReference>
<dbReference type="PANTHER" id="PTHR30570">
    <property type="entry name" value="PERIPLASMIC PHOSPHATE BINDING COMPONENT OF PHOSPHATE ABC TRANSPORTER"/>
    <property type="match status" value="1"/>
</dbReference>
<dbReference type="NCBIfam" id="TIGR02136">
    <property type="entry name" value="ptsS_2"/>
    <property type="match status" value="1"/>
</dbReference>
<evidence type="ECO:0000259" key="5">
    <source>
        <dbReference type="Pfam" id="PF12849"/>
    </source>
</evidence>
<dbReference type="InterPro" id="IPR024370">
    <property type="entry name" value="PBP_domain"/>
</dbReference>
<gene>
    <name evidence="6" type="ORF">AsFPU1_2323</name>
</gene>
<comment type="function">
    <text evidence="4">Involved in the system for phosphate transport across the cytoplasmic membrane.</text>
</comment>
<dbReference type="EMBL" id="BDQK01000013">
    <property type="protein sequence ID" value="GBF80914.1"/>
    <property type="molecule type" value="Genomic_DNA"/>
</dbReference>
<evidence type="ECO:0000256" key="1">
    <source>
        <dbReference type="ARBA" id="ARBA00008725"/>
    </source>
</evidence>
<organism evidence="6 7">
    <name type="scientific">Aphanothece sacrum FPU1</name>
    <dbReference type="NCBI Taxonomy" id="1920663"/>
    <lineage>
        <taxon>Bacteria</taxon>
        <taxon>Bacillati</taxon>
        <taxon>Cyanobacteriota</taxon>
        <taxon>Cyanophyceae</taxon>
        <taxon>Oscillatoriophycideae</taxon>
        <taxon>Chroococcales</taxon>
        <taxon>Aphanothecaceae</taxon>
        <taxon>Aphanothece</taxon>
    </lineage>
</organism>
<comment type="caution">
    <text evidence="6">The sequence shown here is derived from an EMBL/GenBank/DDBJ whole genome shotgun (WGS) entry which is preliminary data.</text>
</comment>
<evidence type="ECO:0000256" key="4">
    <source>
        <dbReference type="RuleBase" id="RU367119"/>
    </source>
</evidence>
<dbReference type="GO" id="GO:0006817">
    <property type="term" value="P:phosphate ion transport"/>
    <property type="evidence" value="ECO:0007669"/>
    <property type="project" value="UniProtKB-UniRule"/>
</dbReference>
<dbReference type="CDD" id="cd13654">
    <property type="entry name" value="PBP2_phosphate_like_2"/>
    <property type="match status" value="1"/>
</dbReference>
<keyword evidence="7" id="KW-1185">Reference proteome</keyword>
<comment type="similarity">
    <text evidence="1 4">Belongs to the PstS family.</text>
</comment>
<dbReference type="SUPFAM" id="SSF53850">
    <property type="entry name" value="Periplasmic binding protein-like II"/>
    <property type="match status" value="1"/>
</dbReference>
<dbReference type="Gene3D" id="3.40.190.10">
    <property type="entry name" value="Periplasmic binding protein-like II"/>
    <property type="match status" value="2"/>
</dbReference>
<dbReference type="Proteomes" id="UP000287247">
    <property type="component" value="Unassembled WGS sequence"/>
</dbReference>
<protein>
    <recommendedName>
        <fullName evidence="4">Phosphate-binding protein</fullName>
    </recommendedName>
</protein>
<dbReference type="InterPro" id="IPR011862">
    <property type="entry name" value="Phos-bd"/>
</dbReference>
<evidence type="ECO:0000313" key="7">
    <source>
        <dbReference type="Proteomes" id="UP000287247"/>
    </source>
</evidence>
<dbReference type="InterPro" id="IPR050811">
    <property type="entry name" value="Phosphate_ABC_transporter"/>
</dbReference>
<keyword evidence="4" id="KW-0592">Phosphate transport</keyword>
<keyword evidence="2 4" id="KW-0813">Transport</keyword>
<name>A0A401II34_APHSA</name>
<keyword evidence="3" id="KW-0732">Signal</keyword>
<feature type="domain" description="PBP" evidence="5">
    <location>
        <begin position="35"/>
        <end position="294"/>
    </location>
</feature>
<dbReference type="PANTHER" id="PTHR30570:SF1">
    <property type="entry name" value="PHOSPHATE-BINDING PROTEIN PSTS"/>
    <property type="match status" value="1"/>
</dbReference>
<evidence type="ECO:0000256" key="3">
    <source>
        <dbReference type="ARBA" id="ARBA00022729"/>
    </source>
</evidence>
<evidence type="ECO:0000313" key="6">
    <source>
        <dbReference type="EMBL" id="GBF80914.1"/>
    </source>
</evidence>
<accession>A0A401II34</accession>
<sequence>MNLSMSINNCSSYFIKKLGLSIASVALLSACGQVSSKDIQSIKIDGSSTVNPITQAIVKYHKIQPSNKQFKEIKIDGEFSGTGGGFKKFCAGETDINAASRPISPEEMQACDKSEVRYIELPIAFDAITLVVNRKNKAIDTLTVVQLKTIWEPKAQVKITHWNQVDSAFPNQPLTLYGPDKKSGTYDYFTQAIMGQEQLSRQDYVFSADDEAIANGVIQDTNALGYFGFAYYQEHKDKLKAVAIDNGQGAMLPSRETVENGQYQPLARPLFIYVNAKKAQENPALEEFVKFYLDKAPELVSKIGYIPLPEEGYHLAKIHFQRLKVGTVFEGKHQTGLTIGDLLRKQAKF</sequence>
<dbReference type="GO" id="GO:0042301">
    <property type="term" value="F:phosphate ion binding"/>
    <property type="evidence" value="ECO:0007669"/>
    <property type="project" value="UniProtKB-UniRule"/>
</dbReference>
<proteinExistence type="inferred from homology"/>
<dbReference type="AlphaFoldDB" id="A0A401II34"/>
<reference evidence="7" key="1">
    <citation type="submission" date="2017-05" db="EMBL/GenBank/DDBJ databases">
        <title>Physiological properties and genetic analysis related to exopolysaccharide production of fresh-water unicellular cyanobacterium Aphanothece sacrum, Suizenji Nori, that has been cultured as a food source in Japan.</title>
        <authorList>
            <person name="Kanesaki Y."/>
            <person name="Yoshikawa S."/>
            <person name="Ohki K."/>
        </authorList>
    </citation>
    <scope>NUCLEOTIDE SEQUENCE [LARGE SCALE GENOMIC DNA]</scope>
    <source>
        <strain evidence="7">FPU1</strain>
    </source>
</reference>